<dbReference type="GO" id="GO:0003713">
    <property type="term" value="F:transcription coactivator activity"/>
    <property type="evidence" value="ECO:0007669"/>
    <property type="project" value="InterPro"/>
</dbReference>
<protein>
    <submittedName>
        <fullName evidence="4">GRAM domain-containing protein</fullName>
    </submittedName>
</protein>
<feature type="domain" description="GRAM" evidence="2">
    <location>
        <begin position="64"/>
        <end position="148"/>
    </location>
</feature>
<evidence type="ECO:0000313" key="4">
    <source>
        <dbReference type="WBParaSite" id="ACRNAN_scaffold619.g10475.t1"/>
    </source>
</evidence>
<name>A0A914E718_9BILA</name>
<sequence length="280" mass="30462">MNDANDLDYKFLFDTVQNNTTMSVNTANTPDGLGVLIYNGEMILLYTKEVNVSFDGNSDHVFKGKKHGSLYLTTHRVIFISGQNDALRSFSMPFHCMRNVTLEQPIFGANYLKGTALAQPGGNWNGEVVWKLTFNRGGCIDFGQALLKANDMANSYRPYNAPPPYAPPAGSYYAAPPNYYMPEGGNYNGFQAPTHAFPDQPPANTVFMYEQPPPYSGIGPDRTPYPAGPVHRNVAPQPNAPYPNSAPYPAGSAAPPSYPSASAPPSYDQASALPQKVHVD</sequence>
<reference evidence="4" key="1">
    <citation type="submission" date="2022-11" db="UniProtKB">
        <authorList>
            <consortium name="WormBaseParasite"/>
        </authorList>
    </citation>
    <scope>IDENTIFICATION</scope>
</reference>
<dbReference type="CDD" id="cd13214">
    <property type="entry name" value="PH-GRAM_WBP2"/>
    <property type="match status" value="1"/>
</dbReference>
<dbReference type="WBParaSite" id="ACRNAN_scaffold619.g10475.t1">
    <property type="protein sequence ID" value="ACRNAN_scaffold619.g10475.t1"/>
    <property type="gene ID" value="ACRNAN_scaffold619.g10475"/>
</dbReference>
<dbReference type="InterPro" id="IPR004182">
    <property type="entry name" value="GRAM"/>
</dbReference>
<organism evidence="3 4">
    <name type="scientific">Acrobeloides nanus</name>
    <dbReference type="NCBI Taxonomy" id="290746"/>
    <lineage>
        <taxon>Eukaryota</taxon>
        <taxon>Metazoa</taxon>
        <taxon>Ecdysozoa</taxon>
        <taxon>Nematoda</taxon>
        <taxon>Chromadorea</taxon>
        <taxon>Rhabditida</taxon>
        <taxon>Tylenchina</taxon>
        <taxon>Cephalobomorpha</taxon>
        <taxon>Cephaloboidea</taxon>
        <taxon>Cephalobidae</taxon>
        <taxon>Acrobeloides</taxon>
    </lineage>
</organism>
<feature type="compositionally biased region" description="Low complexity" evidence="1">
    <location>
        <begin position="247"/>
        <end position="272"/>
    </location>
</feature>
<dbReference type="AlphaFoldDB" id="A0A914E718"/>
<dbReference type="GO" id="GO:0005634">
    <property type="term" value="C:nucleus"/>
    <property type="evidence" value="ECO:0007669"/>
    <property type="project" value="TreeGrafter"/>
</dbReference>
<dbReference type="PANTHER" id="PTHR31606:SF1">
    <property type="entry name" value="WW DOMAIN BINDING PROTEIN 2, ISOFORM E"/>
    <property type="match status" value="1"/>
</dbReference>
<accession>A0A914E718</accession>
<keyword evidence="3" id="KW-1185">Reference proteome</keyword>
<feature type="region of interest" description="Disordered" evidence="1">
    <location>
        <begin position="210"/>
        <end position="280"/>
    </location>
</feature>
<dbReference type="SUPFAM" id="SSF50729">
    <property type="entry name" value="PH domain-like"/>
    <property type="match status" value="1"/>
</dbReference>
<dbReference type="Pfam" id="PF02893">
    <property type="entry name" value="GRAM"/>
    <property type="match status" value="1"/>
</dbReference>
<dbReference type="Proteomes" id="UP000887540">
    <property type="component" value="Unplaced"/>
</dbReference>
<dbReference type="InterPro" id="IPR044852">
    <property type="entry name" value="WBP2-like"/>
</dbReference>
<evidence type="ECO:0000313" key="3">
    <source>
        <dbReference type="Proteomes" id="UP000887540"/>
    </source>
</evidence>
<dbReference type="Gene3D" id="2.30.29.30">
    <property type="entry name" value="Pleckstrin-homology domain (PH domain)/Phosphotyrosine-binding domain (PTB)"/>
    <property type="match status" value="1"/>
</dbReference>
<dbReference type="PANTHER" id="PTHR31606">
    <property type="entry name" value="WW DOMAIN BINDING PROTEIN 2, ISOFORM E"/>
    <property type="match status" value="1"/>
</dbReference>
<proteinExistence type="predicted"/>
<evidence type="ECO:0000256" key="1">
    <source>
        <dbReference type="SAM" id="MobiDB-lite"/>
    </source>
</evidence>
<dbReference type="GO" id="GO:0031490">
    <property type="term" value="F:chromatin DNA binding"/>
    <property type="evidence" value="ECO:0007669"/>
    <property type="project" value="TreeGrafter"/>
</dbReference>
<evidence type="ECO:0000259" key="2">
    <source>
        <dbReference type="Pfam" id="PF02893"/>
    </source>
</evidence>
<dbReference type="InterPro" id="IPR011993">
    <property type="entry name" value="PH-like_dom_sf"/>
</dbReference>